<evidence type="ECO:0000259" key="4">
    <source>
        <dbReference type="Pfam" id="PF00589"/>
    </source>
</evidence>
<dbReference type="EMBL" id="VWCJ01000003">
    <property type="protein sequence ID" value="KAA4999985.1"/>
    <property type="molecule type" value="Genomic_DNA"/>
</dbReference>
<dbReference type="InterPro" id="IPR013762">
    <property type="entry name" value="Integrase-like_cat_sf"/>
</dbReference>
<dbReference type="InterPro" id="IPR025269">
    <property type="entry name" value="SAM-like_dom"/>
</dbReference>
<dbReference type="Gene3D" id="1.10.150.130">
    <property type="match status" value="1"/>
</dbReference>
<evidence type="ECO:0000256" key="1">
    <source>
        <dbReference type="ARBA" id="ARBA00008857"/>
    </source>
</evidence>
<dbReference type="Proteomes" id="UP000460666">
    <property type="component" value="Unassembled WGS sequence"/>
</dbReference>
<dbReference type="GO" id="GO:0015074">
    <property type="term" value="P:DNA integration"/>
    <property type="evidence" value="ECO:0007669"/>
    <property type="project" value="InterPro"/>
</dbReference>
<sequence>MRLSDYLHNLYLKKICKLKTRNKMNETLTVFMISEIERLREEGREPARRIYHNMLRTLRESAGKEEIGFEEVTPVFLGKYEHWLLGKRLSWNTVSTYMRALRAGYNRGMKGRPGYVTGLFDKVYTGTRSDVKRAVDARTVGRMIRMSGCPDESASAKAVDWFVLMFMLRGIPFVDLAHLRRSNLDKGVLTYCRHKTGQEVSISVPREAMEIINRRMVENCHPSYLLPILGQPRTRKRHTKKALTPYQEYQYALRNLNRRLERVSVDLRLGGRLSSYTARHTWATIAFHQETPVGVISRGLGHSSVKVTETYLKPFGDREVDRTNRKILNYVLNAV</sequence>
<reference evidence="9 13" key="2">
    <citation type="submission" date="2019-07" db="EMBL/GenBank/DDBJ databases">
        <title>Genome Sequencing of Bacteroides fragilis.</title>
        <authorList>
            <person name="Pinto K.M."/>
            <person name="Ruoff K.L."/>
            <person name="Price C.E."/>
            <person name="Valls R.A."/>
            <person name="O'Toole G.A."/>
        </authorList>
    </citation>
    <scope>NUCLEOTIDE SEQUENCE [LARGE SCALE GENOMIC DNA]</scope>
    <source>
        <strain evidence="9 13">AD135F_3B</strain>
    </source>
</reference>
<dbReference type="InterPro" id="IPR002104">
    <property type="entry name" value="Integrase_catalytic"/>
</dbReference>
<dbReference type="PANTHER" id="PTHR30349">
    <property type="entry name" value="PHAGE INTEGRASE-RELATED"/>
    <property type="match status" value="1"/>
</dbReference>
<dbReference type="InterPro" id="IPR050090">
    <property type="entry name" value="Tyrosine_recombinase_XerCD"/>
</dbReference>
<evidence type="ECO:0000313" key="6">
    <source>
        <dbReference type="EMBL" id="KAA4751757.1"/>
    </source>
</evidence>
<organism evidence="7 14">
    <name type="scientific">Bacteroides fragilis</name>
    <dbReference type="NCBI Taxonomy" id="817"/>
    <lineage>
        <taxon>Bacteria</taxon>
        <taxon>Pseudomonadati</taxon>
        <taxon>Bacteroidota</taxon>
        <taxon>Bacteroidia</taxon>
        <taxon>Bacteroidales</taxon>
        <taxon>Bacteroidaceae</taxon>
        <taxon>Bacteroides</taxon>
    </lineage>
</organism>
<evidence type="ECO:0000313" key="7">
    <source>
        <dbReference type="EMBL" id="KAA4999985.1"/>
    </source>
</evidence>
<dbReference type="Pfam" id="PF13102">
    <property type="entry name" value="Phage_int_SAM_5"/>
    <property type="match status" value="1"/>
</dbReference>
<evidence type="ECO:0000313" key="10">
    <source>
        <dbReference type="EMBL" id="TWV70785.1"/>
    </source>
</evidence>
<evidence type="ECO:0000259" key="5">
    <source>
        <dbReference type="Pfam" id="PF13102"/>
    </source>
</evidence>
<feature type="domain" description="Tyr recombinase" evidence="4">
    <location>
        <begin position="171"/>
        <end position="313"/>
    </location>
</feature>
<evidence type="ECO:0000313" key="15">
    <source>
        <dbReference type="Proteomes" id="UP000479773"/>
    </source>
</evidence>
<name>A0A3E5IB15_BACFG</name>
<dbReference type="GO" id="GO:0006310">
    <property type="term" value="P:DNA recombination"/>
    <property type="evidence" value="ECO:0007669"/>
    <property type="project" value="UniProtKB-KW"/>
</dbReference>
<dbReference type="Proteomes" id="UP000315444">
    <property type="component" value="Unassembled WGS sequence"/>
</dbReference>
<keyword evidence="3" id="KW-0233">DNA recombination</keyword>
<reference evidence="14 15" key="1">
    <citation type="journal article" date="2019" name="Nat. Med.">
        <title>A library of human gut bacterial isolates paired with longitudinal multiomics data enables mechanistic microbiome research.</title>
        <authorList>
            <person name="Poyet M."/>
            <person name="Groussin M."/>
            <person name="Gibbons S.M."/>
            <person name="Avila-Pacheco J."/>
            <person name="Jiang X."/>
            <person name="Kearney S.M."/>
            <person name="Perrotta A.R."/>
            <person name="Berdy B."/>
            <person name="Zhao S."/>
            <person name="Lieberman T.D."/>
            <person name="Swanson P.K."/>
            <person name="Smith M."/>
            <person name="Roesemann S."/>
            <person name="Alexander J.E."/>
            <person name="Rich S.A."/>
            <person name="Livny J."/>
            <person name="Vlamakis H."/>
            <person name="Clish C."/>
            <person name="Bullock K."/>
            <person name="Deik A."/>
            <person name="Scott J."/>
            <person name="Pierce K.A."/>
            <person name="Xavier R.J."/>
            <person name="Alm E.J."/>
        </authorList>
    </citation>
    <scope>NUCLEOTIDE SEQUENCE [LARGE SCALE GENOMIC DNA]</scope>
    <source>
        <strain evidence="6 15">BIOML-A106</strain>
        <strain evidence="7 14">BIOML-A46</strain>
    </source>
</reference>
<evidence type="ECO:0000256" key="2">
    <source>
        <dbReference type="ARBA" id="ARBA00023125"/>
    </source>
</evidence>
<dbReference type="InterPro" id="IPR010998">
    <property type="entry name" value="Integrase_recombinase_N"/>
</dbReference>
<accession>A0A3E5IB15</accession>
<evidence type="ECO:0000313" key="13">
    <source>
        <dbReference type="Proteomes" id="UP000319026"/>
    </source>
</evidence>
<dbReference type="InterPro" id="IPR011010">
    <property type="entry name" value="DNA_brk_join_enz"/>
</dbReference>
<dbReference type="PANTHER" id="PTHR30349:SF64">
    <property type="entry name" value="PROPHAGE INTEGRASE INTD-RELATED"/>
    <property type="match status" value="1"/>
</dbReference>
<dbReference type="SUPFAM" id="SSF56349">
    <property type="entry name" value="DNA breaking-rejoining enzymes"/>
    <property type="match status" value="1"/>
</dbReference>
<comment type="similarity">
    <text evidence="1">Belongs to the 'phage' integrase family.</text>
</comment>
<gene>
    <name evidence="7" type="ORF">F2Z89_07105</name>
    <name evidence="6" type="ORF">F3B44_13435</name>
    <name evidence="9" type="ORF">FSA03_19090</name>
    <name evidence="8" type="ORF">FSA06_19025</name>
    <name evidence="10" type="ORF">FSA08_16035</name>
</gene>
<dbReference type="EMBL" id="VOHV01000009">
    <property type="protein sequence ID" value="TWV39402.1"/>
    <property type="molecule type" value="Genomic_DNA"/>
</dbReference>
<dbReference type="Proteomes" id="UP000479773">
    <property type="component" value="Unassembled WGS sequence"/>
</dbReference>
<dbReference type="Gene3D" id="1.10.443.10">
    <property type="entry name" value="Intergrase catalytic core"/>
    <property type="match status" value="1"/>
</dbReference>
<dbReference type="GO" id="GO:0003677">
    <property type="term" value="F:DNA binding"/>
    <property type="evidence" value="ECO:0007669"/>
    <property type="project" value="UniProtKB-KW"/>
</dbReference>
<reference evidence="8 11" key="3">
    <citation type="submission" date="2019-07" db="EMBL/GenBank/DDBJ databases">
        <title>Genome sequencing of Bacteroides fragilis.</title>
        <authorList>
            <person name="Galasyn E.V."/>
            <person name="Ruoff K.L."/>
            <person name="Price C.E."/>
            <person name="Valls R.A."/>
            <person name="O'Toole G.A."/>
        </authorList>
    </citation>
    <scope>NUCLEOTIDE SEQUENCE [LARGE SCALE GENOMIC DNA]</scope>
    <source>
        <strain evidence="8 11">AD135F_1B</strain>
    </source>
</reference>
<proteinExistence type="inferred from homology"/>
<evidence type="ECO:0000256" key="3">
    <source>
        <dbReference type="ARBA" id="ARBA00023172"/>
    </source>
</evidence>
<evidence type="ECO:0000313" key="9">
    <source>
        <dbReference type="EMBL" id="TWV46334.1"/>
    </source>
</evidence>
<dbReference type="EMBL" id="VWEQ01000011">
    <property type="protein sequence ID" value="KAA4751757.1"/>
    <property type="molecule type" value="Genomic_DNA"/>
</dbReference>
<evidence type="ECO:0000313" key="8">
    <source>
        <dbReference type="EMBL" id="TWV39402.1"/>
    </source>
</evidence>
<evidence type="ECO:0000313" key="12">
    <source>
        <dbReference type="Proteomes" id="UP000318041"/>
    </source>
</evidence>
<dbReference type="Pfam" id="PF00589">
    <property type="entry name" value="Phage_integrase"/>
    <property type="match status" value="1"/>
</dbReference>
<comment type="caution">
    <text evidence="7">The sequence shown here is derived from an EMBL/GenBank/DDBJ whole genome shotgun (WGS) entry which is preliminary data.</text>
</comment>
<dbReference type="Proteomes" id="UP000318041">
    <property type="component" value="Unassembled WGS sequence"/>
</dbReference>
<reference evidence="10 12" key="4">
    <citation type="submission" date="2019-08" db="EMBL/GenBank/DDBJ databases">
        <title>Genome sequencing of Bacteroides fragilis Sample_iSURF_9.</title>
        <authorList>
            <person name="Chandler J.E."/>
            <person name="Ruoff K.L."/>
            <person name="Price C.E."/>
            <person name="Valls R.A."/>
            <person name="O'Toole G.A."/>
        </authorList>
    </citation>
    <scope>NUCLEOTIDE SEQUENCE [LARGE SCALE GENOMIC DNA]</scope>
    <source>
        <strain evidence="10 12">CFPLTA004_1B</strain>
    </source>
</reference>
<evidence type="ECO:0000313" key="11">
    <source>
        <dbReference type="Proteomes" id="UP000315444"/>
    </source>
</evidence>
<dbReference type="EMBL" id="VOHT01000009">
    <property type="protein sequence ID" value="TWV46334.1"/>
    <property type="molecule type" value="Genomic_DNA"/>
</dbReference>
<keyword evidence="2" id="KW-0238">DNA-binding</keyword>
<evidence type="ECO:0000313" key="14">
    <source>
        <dbReference type="Proteomes" id="UP000460666"/>
    </source>
</evidence>
<feature type="domain" description="Phage integrase SAM-like" evidence="5">
    <location>
        <begin position="28"/>
        <end position="110"/>
    </location>
</feature>
<protein>
    <submittedName>
        <fullName evidence="7">Site-specific integrase</fullName>
    </submittedName>
</protein>
<dbReference type="AlphaFoldDB" id="A0A3E5IB15"/>
<dbReference type="EMBL" id="VOHY01000014">
    <property type="protein sequence ID" value="TWV70785.1"/>
    <property type="molecule type" value="Genomic_DNA"/>
</dbReference>
<dbReference type="Proteomes" id="UP000319026">
    <property type="component" value="Unassembled WGS sequence"/>
</dbReference>